<evidence type="ECO:0000313" key="4">
    <source>
        <dbReference type="Proteomes" id="UP000266723"/>
    </source>
</evidence>
<feature type="domain" description="F-box" evidence="1">
    <location>
        <begin position="8"/>
        <end position="48"/>
    </location>
</feature>
<reference evidence="3" key="2">
    <citation type="submission" date="2019-12" db="EMBL/GenBank/DDBJ databases">
        <authorList>
            <person name="Studholme D.J."/>
            <person name="Sarris P."/>
        </authorList>
    </citation>
    <scope>NUCLEOTIDE SEQUENCE</scope>
    <source>
        <strain evidence="3">PFS-1207/04</strain>
        <tissue evidence="3">Leaf</tissue>
    </source>
</reference>
<dbReference type="InterPro" id="IPR036047">
    <property type="entry name" value="F-box-like_dom_sf"/>
</dbReference>
<dbReference type="OrthoDB" id="1751495at2759"/>
<comment type="caution">
    <text evidence="2">The sequence shown here is derived from an EMBL/GenBank/DDBJ whole genome shotgun (WGS) entry which is preliminary data.</text>
</comment>
<gene>
    <name evidence="3" type="ORF">DY000_02035302</name>
    <name evidence="2" type="ORF">F2Q70_00028387</name>
</gene>
<dbReference type="SUPFAM" id="SSF81383">
    <property type="entry name" value="F-box domain"/>
    <property type="match status" value="1"/>
</dbReference>
<accession>A0A3N6QFV5</accession>
<evidence type="ECO:0000313" key="2">
    <source>
        <dbReference type="EMBL" id="KAF2602470.1"/>
    </source>
</evidence>
<keyword evidence="4" id="KW-1185">Reference proteome</keyword>
<sequence length="287" mass="32673">MEQQFSLLPIDLTSEILFRLPAKSVGRFCCLSKLWLSITTDPRFIKSFGTTRPSLLLCSIKGHDMFVTHQSSMIRSYASSQPFHLYPMKVPGKSCYFSCMDYVHGLICIDDVKSKVPLVWNPTMGPLVNVYLLDKAAAPFREKNEITTSRPYHTLTHTTVKPTHSLILTRFPQTLRQLAHVNMERDNHSLNCLLHAQGEWLLAPCHHHCSFLVTKSFSPKNISNTVLVMQLENSDTVATVSIRPRLRSWKADCQRSLSFPYQIASSSYPPPTVPHVTHITDQMHSYD</sequence>
<dbReference type="PANTHER" id="PTHR31111">
    <property type="entry name" value="BNAA05G37150D PROTEIN-RELATED"/>
    <property type="match status" value="1"/>
</dbReference>
<dbReference type="SMART" id="SM00256">
    <property type="entry name" value="FBOX"/>
    <property type="match status" value="1"/>
</dbReference>
<dbReference type="PANTHER" id="PTHR31111:SF119">
    <property type="entry name" value="F-BOX DOMAIN-CONTAINING PROTEIN"/>
    <property type="match status" value="1"/>
</dbReference>
<dbReference type="AlphaFoldDB" id="A0A3N6QFV5"/>
<dbReference type="Pfam" id="PF00646">
    <property type="entry name" value="F-box"/>
    <property type="match status" value="1"/>
</dbReference>
<dbReference type="Proteomes" id="UP000266723">
    <property type="component" value="Unassembled WGS sequence"/>
</dbReference>
<proteinExistence type="predicted"/>
<evidence type="ECO:0000259" key="1">
    <source>
        <dbReference type="SMART" id="SM00256"/>
    </source>
</evidence>
<evidence type="ECO:0000313" key="3">
    <source>
        <dbReference type="EMBL" id="KAF3577245.1"/>
    </source>
</evidence>
<dbReference type="EMBL" id="QGKY02000094">
    <property type="protein sequence ID" value="KAF2602470.1"/>
    <property type="molecule type" value="Genomic_DNA"/>
</dbReference>
<dbReference type="InterPro" id="IPR001810">
    <property type="entry name" value="F-box_dom"/>
</dbReference>
<organism evidence="2">
    <name type="scientific">Brassica cretica</name>
    <name type="common">Mustard</name>
    <dbReference type="NCBI Taxonomy" id="69181"/>
    <lineage>
        <taxon>Eukaryota</taxon>
        <taxon>Viridiplantae</taxon>
        <taxon>Streptophyta</taxon>
        <taxon>Embryophyta</taxon>
        <taxon>Tracheophyta</taxon>
        <taxon>Spermatophyta</taxon>
        <taxon>Magnoliopsida</taxon>
        <taxon>eudicotyledons</taxon>
        <taxon>Gunneridae</taxon>
        <taxon>Pentapetalae</taxon>
        <taxon>rosids</taxon>
        <taxon>malvids</taxon>
        <taxon>Brassicales</taxon>
        <taxon>Brassicaceae</taxon>
        <taxon>Brassiceae</taxon>
        <taxon>Brassica</taxon>
    </lineage>
</organism>
<name>A0A3N6QFV5_BRACR</name>
<reference evidence="2" key="1">
    <citation type="submission" date="2019-12" db="EMBL/GenBank/DDBJ databases">
        <title>Genome sequencing and annotation of Brassica cretica.</title>
        <authorList>
            <person name="Studholme D.J."/>
            <person name="Sarris P.F."/>
        </authorList>
    </citation>
    <scope>NUCLEOTIDE SEQUENCE</scope>
    <source>
        <strain evidence="2">PFS-102/07</strain>
        <tissue evidence="2">Leaf</tissue>
    </source>
</reference>
<reference evidence="3 4" key="3">
    <citation type="journal article" date="2020" name="BMC Genomics">
        <title>Intraspecific diversification of the crop wild relative Brassica cretica Lam. using demographic model selection.</title>
        <authorList>
            <person name="Kioukis A."/>
            <person name="Michalopoulou V.A."/>
            <person name="Briers L."/>
            <person name="Pirintsos S."/>
            <person name="Studholme D.J."/>
            <person name="Pavlidis P."/>
            <person name="Sarris P.F."/>
        </authorList>
    </citation>
    <scope>NUCLEOTIDE SEQUENCE [LARGE SCALE GENOMIC DNA]</scope>
    <source>
        <strain evidence="4">cv. PFS-1207/04</strain>
        <strain evidence="3">PFS-1207/04</strain>
    </source>
</reference>
<protein>
    <recommendedName>
        <fullName evidence="1">F-box domain-containing protein</fullName>
    </recommendedName>
</protein>
<dbReference type="EMBL" id="QGKV02000649">
    <property type="protein sequence ID" value="KAF3577245.1"/>
    <property type="molecule type" value="Genomic_DNA"/>
</dbReference>